<sequence length="82" mass="9278">MWLEVLRRCWYQPKLEKEQRQLQRRIGAPAQHKVNEAEGATFSIVILNGSVKTVSVSARFSIVQLKICTESQLKLGANPLQG</sequence>
<organism evidence="1 2">
    <name type="scientific">Romanomermis culicivorax</name>
    <name type="common">Nematode worm</name>
    <dbReference type="NCBI Taxonomy" id="13658"/>
    <lineage>
        <taxon>Eukaryota</taxon>
        <taxon>Metazoa</taxon>
        <taxon>Ecdysozoa</taxon>
        <taxon>Nematoda</taxon>
        <taxon>Enoplea</taxon>
        <taxon>Dorylaimia</taxon>
        <taxon>Mermithida</taxon>
        <taxon>Mermithoidea</taxon>
        <taxon>Mermithidae</taxon>
        <taxon>Romanomermis</taxon>
    </lineage>
</organism>
<keyword evidence="1" id="KW-1185">Reference proteome</keyword>
<dbReference type="WBParaSite" id="nRc.2.0.1.t06842-RA">
    <property type="protein sequence ID" value="nRc.2.0.1.t06842-RA"/>
    <property type="gene ID" value="nRc.2.0.1.g06842"/>
</dbReference>
<protein>
    <submittedName>
        <fullName evidence="2">Uncharacterized protein</fullName>
    </submittedName>
</protein>
<evidence type="ECO:0000313" key="2">
    <source>
        <dbReference type="WBParaSite" id="nRc.2.0.1.t06842-RA"/>
    </source>
</evidence>
<evidence type="ECO:0000313" key="1">
    <source>
        <dbReference type="Proteomes" id="UP000887565"/>
    </source>
</evidence>
<name>A0A915HZ47_ROMCU</name>
<accession>A0A915HZ47</accession>
<dbReference type="AlphaFoldDB" id="A0A915HZ47"/>
<dbReference type="Proteomes" id="UP000887565">
    <property type="component" value="Unplaced"/>
</dbReference>
<reference evidence="2" key="1">
    <citation type="submission" date="2022-11" db="UniProtKB">
        <authorList>
            <consortium name="WormBaseParasite"/>
        </authorList>
    </citation>
    <scope>IDENTIFICATION</scope>
</reference>
<proteinExistence type="predicted"/>